<dbReference type="PANTHER" id="PTHR43581">
    <property type="entry name" value="ATP/GTP PHOSPHATASE"/>
    <property type="match status" value="1"/>
</dbReference>
<dbReference type="GO" id="GO:0016887">
    <property type="term" value="F:ATP hydrolysis activity"/>
    <property type="evidence" value="ECO:0007669"/>
    <property type="project" value="InterPro"/>
</dbReference>
<accession>A0AA46NMC6</accession>
<dbReference type="SUPFAM" id="SSF52540">
    <property type="entry name" value="P-loop containing nucleoside triphosphate hydrolases"/>
    <property type="match status" value="1"/>
</dbReference>
<evidence type="ECO:0000313" key="3">
    <source>
        <dbReference type="Proteomes" id="UP001164100"/>
    </source>
</evidence>
<evidence type="ECO:0000259" key="1">
    <source>
        <dbReference type="Pfam" id="PF13175"/>
    </source>
</evidence>
<dbReference type="InterPro" id="IPR041685">
    <property type="entry name" value="AAA_GajA/Old/RecF-like"/>
</dbReference>
<dbReference type="InterPro" id="IPR027417">
    <property type="entry name" value="P-loop_NTPase"/>
</dbReference>
<dbReference type="InterPro" id="IPR036086">
    <property type="entry name" value="ParB/Sulfiredoxin_sf"/>
</dbReference>
<dbReference type="Pfam" id="PF13175">
    <property type="entry name" value="AAA_15"/>
    <property type="match status" value="1"/>
</dbReference>
<name>A0AA46NMC6_9BACT</name>
<gene>
    <name evidence="2" type="ORF">NGX11_06165</name>
</gene>
<reference evidence="2" key="1">
    <citation type="journal article" date="2022" name="Front. Microbiol.">
        <title>Species classification and novel plasmid identifications in Arcobacter cryaerophilus and Arcobacter cryaerophilus-like organisms.</title>
        <authorList>
            <person name="Zhou G."/>
            <person name="Wang M."/>
            <person name="Wang H."/>
            <person name="Chen X."/>
            <person name="Gu Y."/>
            <person name="Shao Z."/>
            <person name="Zhang J."/>
            <person name="Zhang M."/>
        </authorList>
    </citation>
    <scope>NUCLEOTIDE SEQUENCE</scope>
    <source>
        <strain evidence="2">ICDCAC48</strain>
    </source>
</reference>
<dbReference type="GO" id="GO:0005524">
    <property type="term" value="F:ATP binding"/>
    <property type="evidence" value="ECO:0007669"/>
    <property type="project" value="InterPro"/>
</dbReference>
<dbReference type="Gene3D" id="3.40.50.300">
    <property type="entry name" value="P-loop containing nucleotide triphosphate hydrolases"/>
    <property type="match status" value="1"/>
</dbReference>
<dbReference type="EMBL" id="CP099556">
    <property type="protein sequence ID" value="UYF42491.1"/>
    <property type="molecule type" value="Genomic_DNA"/>
</dbReference>
<dbReference type="PANTHER" id="PTHR43581:SF4">
    <property type="entry name" value="ATP_GTP PHOSPHATASE"/>
    <property type="match status" value="1"/>
</dbReference>
<feature type="domain" description="Endonuclease GajA/Old nuclease/RecF-like AAA" evidence="1">
    <location>
        <begin position="484"/>
        <end position="683"/>
    </location>
</feature>
<evidence type="ECO:0000313" key="2">
    <source>
        <dbReference type="EMBL" id="UYF42491.1"/>
    </source>
</evidence>
<proteinExistence type="predicted"/>
<dbReference type="Proteomes" id="UP001164100">
    <property type="component" value="Chromosome"/>
</dbReference>
<organism evidence="2 3">
    <name type="scientific">Aliarcobacter cryaerophilus</name>
    <dbReference type="NCBI Taxonomy" id="28198"/>
    <lineage>
        <taxon>Bacteria</taxon>
        <taxon>Pseudomonadati</taxon>
        <taxon>Campylobacterota</taxon>
        <taxon>Epsilonproteobacteria</taxon>
        <taxon>Campylobacterales</taxon>
        <taxon>Arcobacteraceae</taxon>
        <taxon>Aliarcobacter</taxon>
    </lineage>
</organism>
<protein>
    <submittedName>
        <fullName evidence="2">AAA family ATPase</fullName>
    </submittedName>
</protein>
<dbReference type="AlphaFoldDB" id="A0AA46NMC6"/>
<dbReference type="SUPFAM" id="SSF110849">
    <property type="entry name" value="ParB/Sulfiredoxin"/>
    <property type="match status" value="1"/>
</dbReference>
<dbReference type="RefSeq" id="WP_263514107.1">
    <property type="nucleotide sequence ID" value="NZ_CP099556.1"/>
</dbReference>
<dbReference type="InterPro" id="IPR051396">
    <property type="entry name" value="Bact_Antivir_Def_Nuclease"/>
</dbReference>
<sequence>MSEDIIEIQKRSYNLKNLFLDPNNYRFIDNENYKKIDEKDLLDINIQKRTRNFIEGNKRENIKDLIASFKANGFLDVDVIQVRDLGNNQYLVLEGNRRVTALKALQEDYEKGLDIGNLNPSIFKSVPFEIHPNDDSKKHLIIMGLKHISGNKKWSALNQSKLIYDYLYEYWNSSLYFQKEEELCDSLGVTKQKIRTSQRAYFLILEYLKSDFGDQFTSDSYSIFVEIIKRPSIKEWLNWDDNEYKALNKINQDRLFSWISKVEDINSQSSLEDNEENDDKEYIELEPIISKSVEIRDLAIFINNTEAINEMEKYRSVSRGLLASGEIDKQNYEKTLTDLAKNLQNLRIYKDMLSIEDIEEIDRLKDTFIDILPQKSSLNIIKGNVSICFEHGKNSHFNSVYIKQYRVLNEFKIDNLNRINIFAGFNNTGKTSLLEAIYLLTKQNDIASFLELIRLKNKIEKLSPIWLNKVFTKNIDISASYNSTNISVRLSKFEAQDIDKKDDYITSYKLESKIDQDSLDNTIHTFAYGTLKRENNQVNNLCNSIIKSPYYYNLEEVLKTHDKSVRLKDTDGKTAIELIVEFLKNIDKDIKYIELTSVDDNIKRFIVDYESSFENLDITNYGEGLQRIFEIALSFAYCKNGVICIDEFETAIHYSLLIDFTEFIQELAVKFNVQVFITTHSKESIKAFVENEYKNDEISFYTITRDKNNMIQTIFYNSQELQNSIEQDLELRGW</sequence>
<dbReference type="Gene3D" id="3.90.1530.10">
    <property type="entry name" value="Conserved hypothetical protein from pyrococcus furiosus pfu- 392566-001, ParB domain"/>
    <property type="match status" value="1"/>
</dbReference>